<reference evidence="1 2" key="1">
    <citation type="submission" date="2019-03" db="EMBL/GenBank/DDBJ databases">
        <title>An improved genome assembly of the fluke Schistosoma japonicum.</title>
        <authorList>
            <person name="Hu W."/>
            <person name="Luo F."/>
            <person name="Yin M."/>
            <person name="Mo X."/>
            <person name="Sun C."/>
            <person name="Wu Q."/>
            <person name="Zhu B."/>
            <person name="Xiang M."/>
            <person name="Wang J."/>
            <person name="Wang Y."/>
            <person name="Zhang T."/>
            <person name="Xu B."/>
            <person name="Zheng H."/>
            <person name="Feng Z."/>
        </authorList>
    </citation>
    <scope>NUCLEOTIDE SEQUENCE [LARGE SCALE GENOMIC DNA]</scope>
    <source>
        <strain evidence="1">HuSjv2</strain>
        <tissue evidence="1">Worms</tissue>
    </source>
</reference>
<proteinExistence type="predicted"/>
<organism evidence="1 2">
    <name type="scientific">Schistosoma japonicum</name>
    <name type="common">Blood fluke</name>
    <dbReference type="NCBI Taxonomy" id="6182"/>
    <lineage>
        <taxon>Eukaryota</taxon>
        <taxon>Metazoa</taxon>
        <taxon>Spiralia</taxon>
        <taxon>Lophotrochozoa</taxon>
        <taxon>Platyhelminthes</taxon>
        <taxon>Trematoda</taxon>
        <taxon>Digenea</taxon>
        <taxon>Strigeidida</taxon>
        <taxon>Schistosomatoidea</taxon>
        <taxon>Schistosomatidae</taxon>
        <taxon>Schistosoma</taxon>
    </lineage>
</organism>
<sequence length="73" mass="8227">MNVSEWNSSMSGGHESMEAVRGIVSMECRSRTSSRLNDTYVGETLIRGYRKLNITRGPSFRNVTVHRKSSLCC</sequence>
<protein>
    <submittedName>
        <fullName evidence="1">Uncharacterized protein</fullName>
    </submittedName>
</protein>
<dbReference type="Proteomes" id="UP000311919">
    <property type="component" value="Unassembled WGS sequence"/>
</dbReference>
<dbReference type="AlphaFoldDB" id="A0A4Z2DRD1"/>
<accession>A0A4Z2DRD1</accession>
<gene>
    <name evidence="1" type="ORF">EWB00_009637</name>
</gene>
<evidence type="ECO:0000313" key="2">
    <source>
        <dbReference type="Proteomes" id="UP000311919"/>
    </source>
</evidence>
<keyword evidence="2" id="KW-1185">Reference proteome</keyword>
<comment type="caution">
    <text evidence="1">The sequence shown here is derived from an EMBL/GenBank/DDBJ whole genome shotgun (WGS) entry which is preliminary data.</text>
</comment>
<name>A0A4Z2DRD1_SCHJA</name>
<dbReference type="EMBL" id="SKCS01000059">
    <property type="protein sequence ID" value="TNN18958.1"/>
    <property type="molecule type" value="Genomic_DNA"/>
</dbReference>
<evidence type="ECO:0000313" key="1">
    <source>
        <dbReference type="EMBL" id="TNN18958.1"/>
    </source>
</evidence>